<comment type="caution">
    <text evidence="3">The sequence shown here is derived from an EMBL/GenBank/DDBJ whole genome shotgun (WGS) entry which is preliminary data.</text>
</comment>
<dbReference type="AlphaFoldDB" id="A0A852V154"/>
<feature type="domain" description="N-acetyltransferase" evidence="2">
    <location>
        <begin position="140"/>
        <end position="267"/>
    </location>
</feature>
<keyword evidence="3" id="KW-0689">Ribosomal protein</keyword>
<dbReference type="InterPro" id="IPR016181">
    <property type="entry name" value="Acyl_CoA_acyltransferase"/>
</dbReference>
<dbReference type="GO" id="GO:0005840">
    <property type="term" value="C:ribosome"/>
    <property type="evidence" value="ECO:0007669"/>
    <property type="project" value="UniProtKB-KW"/>
</dbReference>
<evidence type="ECO:0000259" key="2">
    <source>
        <dbReference type="PROSITE" id="PS51186"/>
    </source>
</evidence>
<protein>
    <submittedName>
        <fullName evidence="3">Ribosomal protein S18 acetylase RimI-like enzyme</fullName>
    </submittedName>
</protein>
<dbReference type="Pfam" id="PF00583">
    <property type="entry name" value="Acetyltransf_1"/>
    <property type="match status" value="1"/>
</dbReference>
<dbReference type="InterPro" id="IPR000182">
    <property type="entry name" value="GNAT_dom"/>
</dbReference>
<feature type="region of interest" description="Disordered" evidence="1">
    <location>
        <begin position="117"/>
        <end position="139"/>
    </location>
</feature>
<dbReference type="Proteomes" id="UP000576393">
    <property type="component" value="Unassembled WGS sequence"/>
</dbReference>
<keyword evidence="4" id="KW-1185">Reference proteome</keyword>
<name>A0A852V154_9ACTN</name>
<dbReference type="GO" id="GO:0016747">
    <property type="term" value="F:acyltransferase activity, transferring groups other than amino-acyl groups"/>
    <property type="evidence" value="ECO:0007669"/>
    <property type="project" value="InterPro"/>
</dbReference>
<gene>
    <name evidence="3" type="ORF">HDA43_003917</name>
</gene>
<evidence type="ECO:0000313" key="3">
    <source>
        <dbReference type="EMBL" id="NYF41716.1"/>
    </source>
</evidence>
<dbReference type="EMBL" id="JACCCO010000002">
    <property type="protein sequence ID" value="NYF41716.1"/>
    <property type="molecule type" value="Genomic_DNA"/>
</dbReference>
<dbReference type="RefSeq" id="WP_218912318.1">
    <property type="nucleotide sequence ID" value="NZ_JACCCO010000002.1"/>
</dbReference>
<dbReference type="Gene3D" id="3.40.630.30">
    <property type="match status" value="1"/>
</dbReference>
<keyword evidence="3" id="KW-0687">Ribonucleoprotein</keyword>
<dbReference type="PROSITE" id="PS51186">
    <property type="entry name" value="GNAT"/>
    <property type="match status" value="1"/>
</dbReference>
<sequence>MTAAGEATGETIGAVTELTRAADVVGACGSDALLLWAAQGARPGVRAWTCGQALAVACPDLNRRDRMAVRGPAPQVAALVRSLAPRLGPQWRLLGEWPLMEELARLLGVKPVGFEWMDTDRPPPPATATATGDGEGEGDGGVRWLDDADAEVAALLQEASPSAWARPGVAGVRRWAGLRDGSGRLIATAADAWSCPQVGFVAGVATAPAHRGRGHAERVCRFVLAELVAACGRGALMVDSDNPTAIGVYERLGLRRRTVAASPLTGG</sequence>
<proteinExistence type="predicted"/>
<dbReference type="SUPFAM" id="SSF55729">
    <property type="entry name" value="Acyl-CoA N-acyltransferases (Nat)"/>
    <property type="match status" value="1"/>
</dbReference>
<accession>A0A852V154</accession>
<reference evidence="3 4" key="1">
    <citation type="submission" date="2020-07" db="EMBL/GenBank/DDBJ databases">
        <title>Sequencing the genomes of 1000 actinobacteria strains.</title>
        <authorList>
            <person name="Klenk H.-P."/>
        </authorList>
    </citation>
    <scope>NUCLEOTIDE SEQUENCE [LARGE SCALE GENOMIC DNA]</scope>
    <source>
        <strain evidence="3 4">DSM 45763</strain>
    </source>
</reference>
<organism evidence="3 4">
    <name type="scientific">Streptosporangium sandarakinum</name>
    <dbReference type="NCBI Taxonomy" id="1260955"/>
    <lineage>
        <taxon>Bacteria</taxon>
        <taxon>Bacillati</taxon>
        <taxon>Actinomycetota</taxon>
        <taxon>Actinomycetes</taxon>
        <taxon>Streptosporangiales</taxon>
        <taxon>Streptosporangiaceae</taxon>
        <taxon>Streptosporangium</taxon>
    </lineage>
</organism>
<evidence type="ECO:0000313" key="4">
    <source>
        <dbReference type="Proteomes" id="UP000576393"/>
    </source>
</evidence>
<evidence type="ECO:0000256" key="1">
    <source>
        <dbReference type="SAM" id="MobiDB-lite"/>
    </source>
</evidence>